<gene>
    <name evidence="3" type="ORF">H8S54_13220</name>
</gene>
<comment type="caution">
    <text evidence="3">The sequence shown here is derived from an EMBL/GenBank/DDBJ whole genome shotgun (WGS) entry which is preliminary data.</text>
</comment>
<dbReference type="InterPro" id="IPR052712">
    <property type="entry name" value="Acid_resist_chaperone_HdeD"/>
</dbReference>
<evidence type="ECO:0000256" key="1">
    <source>
        <dbReference type="SAM" id="MobiDB-lite"/>
    </source>
</evidence>
<dbReference type="PANTHER" id="PTHR34989">
    <property type="entry name" value="PROTEIN HDED"/>
    <property type="match status" value="1"/>
</dbReference>
<proteinExistence type="predicted"/>
<keyword evidence="2" id="KW-0472">Membrane</keyword>
<dbReference type="RefSeq" id="WP_186901638.1">
    <property type="nucleotide sequence ID" value="NZ_JACOOT010000031.1"/>
</dbReference>
<feature type="transmembrane region" description="Helical" evidence="2">
    <location>
        <begin position="66"/>
        <end position="84"/>
    </location>
</feature>
<feature type="transmembrane region" description="Helical" evidence="2">
    <location>
        <begin position="154"/>
        <end position="173"/>
    </location>
</feature>
<dbReference type="PANTHER" id="PTHR34989:SF1">
    <property type="entry name" value="PROTEIN HDED"/>
    <property type="match status" value="1"/>
</dbReference>
<feature type="transmembrane region" description="Helical" evidence="2">
    <location>
        <begin position="12"/>
        <end position="29"/>
    </location>
</feature>
<keyword evidence="4" id="KW-1185">Reference proteome</keyword>
<evidence type="ECO:0000313" key="4">
    <source>
        <dbReference type="Proteomes" id="UP000652847"/>
    </source>
</evidence>
<feature type="region of interest" description="Disordered" evidence="1">
    <location>
        <begin position="182"/>
        <end position="276"/>
    </location>
</feature>
<sequence length="276" mass="30003">MEDKKMKVLKGQIPVSILYIALGVCLALMPVETVNVLCKVVFGLVLVGAGLYHIVIYVLEKENATILDLFSGVIVLVIGAFLFMNPQVVVKLLTLMLGAFILVDSIWMLRGSMKLRKRKLGAWKAFLIESLVFVGFGVLILVNPFSELRLTMQVSGWIFVANGALDIIFYLILKHGLKKEIPSEETEEKDDSKAEAASAQNTEETGNTSAPAPDAGNVSSQMASEESSKNTETVPEENVQPDGAVSQESAGNPEAVPDEASGESEEAEEVLEEWKD</sequence>
<keyword evidence="2" id="KW-1133">Transmembrane helix</keyword>
<protein>
    <submittedName>
        <fullName evidence="3">DUF308 domain-containing protein</fullName>
    </submittedName>
</protein>
<organism evidence="3 4">
    <name type="scientific">Blautia segnis</name>
    <dbReference type="NCBI Taxonomy" id="2763030"/>
    <lineage>
        <taxon>Bacteria</taxon>
        <taxon>Bacillati</taxon>
        <taxon>Bacillota</taxon>
        <taxon>Clostridia</taxon>
        <taxon>Lachnospirales</taxon>
        <taxon>Lachnospiraceae</taxon>
        <taxon>Blautia</taxon>
    </lineage>
</organism>
<dbReference type="GO" id="GO:0005886">
    <property type="term" value="C:plasma membrane"/>
    <property type="evidence" value="ECO:0007669"/>
    <property type="project" value="TreeGrafter"/>
</dbReference>
<name>A0A8I0DSN3_9FIRM</name>
<dbReference type="Proteomes" id="UP000652847">
    <property type="component" value="Unassembled WGS sequence"/>
</dbReference>
<feature type="transmembrane region" description="Helical" evidence="2">
    <location>
        <begin position="90"/>
        <end position="109"/>
    </location>
</feature>
<feature type="compositionally biased region" description="Polar residues" evidence="1">
    <location>
        <begin position="198"/>
        <end position="210"/>
    </location>
</feature>
<evidence type="ECO:0000313" key="3">
    <source>
        <dbReference type="EMBL" id="MBC5652043.1"/>
    </source>
</evidence>
<dbReference type="Pfam" id="PF03729">
    <property type="entry name" value="DUF308"/>
    <property type="match status" value="2"/>
</dbReference>
<feature type="transmembrane region" description="Helical" evidence="2">
    <location>
        <begin position="41"/>
        <end position="59"/>
    </location>
</feature>
<feature type="compositionally biased region" description="Polar residues" evidence="1">
    <location>
        <begin position="217"/>
        <end position="233"/>
    </location>
</feature>
<feature type="compositionally biased region" description="Acidic residues" evidence="1">
    <location>
        <begin position="256"/>
        <end position="276"/>
    </location>
</feature>
<keyword evidence="2" id="KW-0812">Transmembrane</keyword>
<accession>A0A8I0DSN3</accession>
<dbReference type="InterPro" id="IPR005325">
    <property type="entry name" value="DUF308_memb"/>
</dbReference>
<dbReference type="EMBL" id="JACOOT010000031">
    <property type="protein sequence ID" value="MBC5652043.1"/>
    <property type="molecule type" value="Genomic_DNA"/>
</dbReference>
<evidence type="ECO:0000256" key="2">
    <source>
        <dbReference type="SAM" id="Phobius"/>
    </source>
</evidence>
<feature type="transmembrane region" description="Helical" evidence="2">
    <location>
        <begin position="121"/>
        <end position="142"/>
    </location>
</feature>
<dbReference type="AlphaFoldDB" id="A0A8I0DSN3"/>
<reference evidence="3 4" key="1">
    <citation type="submission" date="2020-08" db="EMBL/GenBank/DDBJ databases">
        <title>Genome public.</title>
        <authorList>
            <person name="Liu C."/>
            <person name="Sun Q."/>
        </authorList>
    </citation>
    <scope>NUCLEOTIDE SEQUENCE [LARGE SCALE GENOMIC DNA]</scope>
    <source>
        <strain evidence="3 4">BX17</strain>
    </source>
</reference>